<proteinExistence type="predicted"/>
<protein>
    <submittedName>
        <fullName evidence="1">Uncharacterized protein</fullName>
    </submittedName>
</protein>
<comment type="caution">
    <text evidence="1">The sequence shown here is derived from an EMBL/GenBank/DDBJ whole genome shotgun (WGS) entry which is preliminary data.</text>
</comment>
<name>A0A543Q3K7_ACITH</name>
<evidence type="ECO:0000313" key="2">
    <source>
        <dbReference type="Proteomes" id="UP000315403"/>
    </source>
</evidence>
<gene>
    <name evidence="1" type="ORF">DLNHIDIE_00780</name>
</gene>
<dbReference type="EMBL" id="SZUV01000001">
    <property type="protein sequence ID" value="TQN50919.1"/>
    <property type="molecule type" value="Genomic_DNA"/>
</dbReference>
<dbReference type="AlphaFoldDB" id="A0A543Q3K7"/>
<evidence type="ECO:0000313" key="1">
    <source>
        <dbReference type="EMBL" id="TQN50919.1"/>
    </source>
</evidence>
<accession>A0A543Q3K7</accession>
<reference evidence="1 2" key="1">
    <citation type="submission" date="2019-03" db="EMBL/GenBank/DDBJ databases">
        <title>New insights into Acidothiobacillus thiooxidans sulfur metabolism through coupled gene expression, solution geochemistry, microscopy and spectroscopy analyses.</title>
        <authorList>
            <person name="Camacho D."/>
            <person name="Frazao R."/>
            <person name="Fouillen A."/>
            <person name="Nanci A."/>
            <person name="Lang B.F."/>
            <person name="Apte S.C."/>
            <person name="Baron C."/>
            <person name="Warren L.A."/>
        </authorList>
    </citation>
    <scope>NUCLEOTIDE SEQUENCE [LARGE SCALE GENOMIC DNA]</scope>
    <source>
        <strain evidence="1 2">ATCC 19377</strain>
    </source>
</reference>
<organism evidence="1 2">
    <name type="scientific">Acidithiobacillus thiooxidans ATCC 19377</name>
    <dbReference type="NCBI Taxonomy" id="637390"/>
    <lineage>
        <taxon>Bacteria</taxon>
        <taxon>Pseudomonadati</taxon>
        <taxon>Pseudomonadota</taxon>
        <taxon>Acidithiobacillia</taxon>
        <taxon>Acidithiobacillales</taxon>
        <taxon>Acidithiobacillaceae</taxon>
        <taxon>Acidithiobacillus</taxon>
    </lineage>
</organism>
<sequence length="69" mass="8021">MGMTKERLQVVRLPRKIRGNTHMRLFRPRMQFELGDGVHFHGAFNAAHADFLELVAVFKTDKEFLSALH</sequence>
<dbReference type="Proteomes" id="UP000315403">
    <property type="component" value="Unassembled WGS sequence"/>
</dbReference>